<name>A0A2S5CFF8_9GAMM</name>
<dbReference type="InterPro" id="IPR012337">
    <property type="entry name" value="RNaseH-like_sf"/>
</dbReference>
<organism evidence="1 2">
    <name type="scientific">Methylovulum psychrotolerans</name>
    <dbReference type="NCBI Taxonomy" id="1704499"/>
    <lineage>
        <taxon>Bacteria</taxon>
        <taxon>Pseudomonadati</taxon>
        <taxon>Pseudomonadota</taxon>
        <taxon>Gammaproteobacteria</taxon>
        <taxon>Methylococcales</taxon>
        <taxon>Methylococcaceae</taxon>
        <taxon>Methylovulum</taxon>
    </lineage>
</organism>
<dbReference type="Proteomes" id="UP000237423">
    <property type="component" value="Unassembled WGS sequence"/>
</dbReference>
<evidence type="ECO:0000313" key="1">
    <source>
        <dbReference type="EMBL" id="POZ49540.1"/>
    </source>
</evidence>
<dbReference type="Gene3D" id="3.90.350.10">
    <property type="entry name" value="Transposase Inhibitor Protein From Tn5, Chain A, domain 1"/>
    <property type="match status" value="1"/>
</dbReference>
<dbReference type="RefSeq" id="WP_146054748.1">
    <property type="nucleotide sequence ID" value="NZ_PGFZ01000074.1"/>
</dbReference>
<sequence length="203" mass="22115">MSVLQEPLTAAAHEGIAKHCGQYALCVHDWSRLSYKHLNKTDTYAITHATDVGYDLQSSLIVSDLTGLPVAPVAQRLVSVDGSYATYGDAASPSLAKNHLEEVADCIQYLDAQGFPKPVVHMIDREGDSVAHIRRWDAAGSLWVVRAKDDPKVDYADKPTACKAVAAGLAFSKTRQVSYHGKAYWQWVAEAEVTLGRPAKPSH</sequence>
<dbReference type="EMBL" id="PGFZ01000074">
    <property type="protein sequence ID" value="POZ49540.1"/>
    <property type="molecule type" value="Genomic_DNA"/>
</dbReference>
<gene>
    <name evidence="1" type="ORF">AADEFJLK_04694</name>
</gene>
<evidence type="ECO:0000313" key="2">
    <source>
        <dbReference type="Proteomes" id="UP000237423"/>
    </source>
</evidence>
<reference evidence="1 2" key="1">
    <citation type="submission" date="2017-11" db="EMBL/GenBank/DDBJ databases">
        <title>Draft Genome Sequence of Methylobacter psychrotolerans Sph1T, an Obligate Methanotroph from Low-Temperature Environments.</title>
        <authorList>
            <person name="Oshkin I.Y."/>
            <person name="Miroshnikov K."/>
            <person name="Belova S.E."/>
            <person name="Korzhenkov A."/>
            <person name="Toshchakov S.V."/>
            <person name="Dedysh S.N."/>
        </authorList>
    </citation>
    <scope>NUCLEOTIDE SEQUENCE [LARGE SCALE GENOMIC DNA]</scope>
    <source>
        <strain evidence="1 2">Sph1</strain>
    </source>
</reference>
<proteinExistence type="predicted"/>
<dbReference type="SUPFAM" id="SSF53098">
    <property type="entry name" value="Ribonuclease H-like"/>
    <property type="match status" value="1"/>
</dbReference>
<protein>
    <submittedName>
        <fullName evidence="1">Uncharacterized protein</fullName>
    </submittedName>
</protein>
<comment type="caution">
    <text evidence="1">The sequence shown here is derived from an EMBL/GenBank/DDBJ whole genome shotgun (WGS) entry which is preliminary data.</text>
</comment>
<dbReference type="AlphaFoldDB" id="A0A2S5CFF8"/>
<accession>A0A2S5CFF8</accession>